<dbReference type="Proteomes" id="UP001549099">
    <property type="component" value="Unassembled WGS sequence"/>
</dbReference>
<evidence type="ECO:0000256" key="1">
    <source>
        <dbReference type="SAM" id="Phobius"/>
    </source>
</evidence>
<evidence type="ECO:0000313" key="3">
    <source>
        <dbReference type="Proteomes" id="UP001549099"/>
    </source>
</evidence>
<feature type="transmembrane region" description="Helical" evidence="1">
    <location>
        <begin position="101"/>
        <end position="120"/>
    </location>
</feature>
<feature type="transmembrane region" description="Helical" evidence="1">
    <location>
        <begin position="73"/>
        <end position="92"/>
    </location>
</feature>
<keyword evidence="1" id="KW-0812">Transmembrane</keyword>
<comment type="caution">
    <text evidence="2">The sequence shown here is derived from an EMBL/GenBank/DDBJ whole genome shotgun (WGS) entry which is preliminary data.</text>
</comment>
<gene>
    <name evidence="2" type="ORF">ABID49_001665</name>
</gene>
<dbReference type="InterPro" id="IPR024529">
    <property type="entry name" value="ECF_trnsprt_substrate-spec"/>
</dbReference>
<evidence type="ECO:0000313" key="2">
    <source>
        <dbReference type="EMBL" id="MET3575759.1"/>
    </source>
</evidence>
<dbReference type="Pfam" id="PF12822">
    <property type="entry name" value="ECF_trnsprt"/>
    <property type="match status" value="1"/>
</dbReference>
<protein>
    <submittedName>
        <fullName evidence="2">Riboflavin transporter FmnP</fullName>
    </submittedName>
</protein>
<name>A0ABV2GBV1_9BACL</name>
<proteinExistence type="predicted"/>
<dbReference type="EMBL" id="JBEPLW010000011">
    <property type="protein sequence ID" value="MET3575759.1"/>
    <property type="molecule type" value="Genomic_DNA"/>
</dbReference>
<reference evidence="2 3" key="1">
    <citation type="submission" date="2024-06" db="EMBL/GenBank/DDBJ databases">
        <title>Genomic Encyclopedia of Type Strains, Phase IV (KMG-IV): sequencing the most valuable type-strain genomes for metagenomic binning, comparative biology and taxonomic classification.</title>
        <authorList>
            <person name="Goeker M."/>
        </authorList>
    </citation>
    <scope>NUCLEOTIDE SEQUENCE [LARGE SCALE GENOMIC DNA]</scope>
    <source>
        <strain evidence="2 3">DSM 26128</strain>
    </source>
</reference>
<organism evidence="2 3">
    <name type="scientific">Bhargavaea ullalensis</name>
    <dbReference type="NCBI Taxonomy" id="1265685"/>
    <lineage>
        <taxon>Bacteria</taxon>
        <taxon>Bacillati</taxon>
        <taxon>Bacillota</taxon>
        <taxon>Bacilli</taxon>
        <taxon>Bacillales</taxon>
        <taxon>Caryophanaceae</taxon>
        <taxon>Bhargavaea</taxon>
    </lineage>
</organism>
<dbReference type="RefSeq" id="WP_354197199.1">
    <property type="nucleotide sequence ID" value="NZ_JBEPLW010000011.1"/>
</dbReference>
<keyword evidence="1" id="KW-0472">Membrane</keyword>
<accession>A0ABV2GBV1</accession>
<keyword evidence="1" id="KW-1133">Transmembrane helix</keyword>
<keyword evidence="3" id="KW-1185">Reference proteome</keyword>
<feature type="transmembrane region" description="Helical" evidence="1">
    <location>
        <begin position="126"/>
        <end position="150"/>
    </location>
</feature>
<dbReference type="Gene3D" id="1.10.1760.20">
    <property type="match status" value="1"/>
</dbReference>
<feature type="transmembrane region" description="Helical" evidence="1">
    <location>
        <begin position="6"/>
        <end position="27"/>
    </location>
</feature>
<sequence length="161" mass="16834">MKNPRLIALTALISAMCAVGAFIKIPLGVGSAALDSSPALVSAVFLPPAAAGVAAMVGHFVSALTAGAPLGPLHILIAGEMFVIISVFAFFHRKGWHRMKWWFFIVANGFLAVLPFYWVISPAFFAASVAGILAATFVNAALGAVAMPFVQKAVVRKGPVR</sequence>
<feature type="transmembrane region" description="Helical" evidence="1">
    <location>
        <begin position="39"/>
        <end position="61"/>
    </location>
</feature>